<sequence>MNSNPGFGRRFSRRKPVGQNGVLTADYRELQAELARARVRITALDREIASLSATLDQARARALGVPHS</sequence>
<protein>
    <submittedName>
        <fullName evidence="2">Uncharacterized protein</fullName>
    </submittedName>
</protein>
<accession>A0A218WE99</accession>
<dbReference type="Proteomes" id="UP000197138">
    <property type="component" value="Unassembled WGS sequence"/>
</dbReference>
<comment type="caution">
    <text evidence="2">The sequence shown here is derived from an EMBL/GenBank/DDBJ whole genome shotgun (WGS) entry which is preliminary data.</text>
</comment>
<evidence type="ECO:0000256" key="1">
    <source>
        <dbReference type="SAM" id="Coils"/>
    </source>
</evidence>
<feature type="coiled-coil region" evidence="1">
    <location>
        <begin position="20"/>
        <end position="61"/>
    </location>
</feature>
<dbReference type="AlphaFoldDB" id="A0A218WE99"/>
<organism evidence="2 3">
    <name type="scientific">Punica granatum</name>
    <name type="common">Pomegranate</name>
    <dbReference type="NCBI Taxonomy" id="22663"/>
    <lineage>
        <taxon>Eukaryota</taxon>
        <taxon>Viridiplantae</taxon>
        <taxon>Streptophyta</taxon>
        <taxon>Embryophyta</taxon>
        <taxon>Tracheophyta</taxon>
        <taxon>Spermatophyta</taxon>
        <taxon>Magnoliopsida</taxon>
        <taxon>eudicotyledons</taxon>
        <taxon>Gunneridae</taxon>
        <taxon>Pentapetalae</taxon>
        <taxon>rosids</taxon>
        <taxon>malvids</taxon>
        <taxon>Myrtales</taxon>
        <taxon>Lythraceae</taxon>
        <taxon>Punica</taxon>
    </lineage>
</organism>
<name>A0A218WE99_PUNGR</name>
<keyword evidence="1" id="KW-0175">Coiled coil</keyword>
<evidence type="ECO:0000313" key="2">
    <source>
        <dbReference type="EMBL" id="OWM71016.1"/>
    </source>
</evidence>
<gene>
    <name evidence="2" type="ORF">CDL15_Pgr003906</name>
</gene>
<proteinExistence type="predicted"/>
<reference evidence="3" key="1">
    <citation type="journal article" date="2017" name="Plant J.">
        <title>The pomegranate (Punica granatum L.) genome and the genomics of punicalagin biosynthesis.</title>
        <authorList>
            <person name="Qin G."/>
            <person name="Xu C."/>
            <person name="Ming R."/>
            <person name="Tang H."/>
            <person name="Guyot R."/>
            <person name="Kramer E.M."/>
            <person name="Hu Y."/>
            <person name="Yi X."/>
            <person name="Qi Y."/>
            <person name="Xu X."/>
            <person name="Gao Z."/>
            <person name="Pan H."/>
            <person name="Jian J."/>
            <person name="Tian Y."/>
            <person name="Yue Z."/>
            <person name="Xu Y."/>
        </authorList>
    </citation>
    <scope>NUCLEOTIDE SEQUENCE [LARGE SCALE GENOMIC DNA]</scope>
    <source>
        <strain evidence="3">cv. Dabenzi</strain>
    </source>
</reference>
<dbReference type="EMBL" id="MTKT01004573">
    <property type="protein sequence ID" value="OWM71016.1"/>
    <property type="molecule type" value="Genomic_DNA"/>
</dbReference>
<evidence type="ECO:0000313" key="3">
    <source>
        <dbReference type="Proteomes" id="UP000197138"/>
    </source>
</evidence>